<feature type="transmembrane region" description="Helical" evidence="5">
    <location>
        <begin position="362"/>
        <end position="383"/>
    </location>
</feature>
<keyword evidence="8" id="KW-1185">Reference proteome</keyword>
<dbReference type="InterPro" id="IPR007016">
    <property type="entry name" value="O-antigen_ligase-rel_domated"/>
</dbReference>
<evidence type="ECO:0000256" key="3">
    <source>
        <dbReference type="ARBA" id="ARBA00022989"/>
    </source>
</evidence>
<feature type="transmembrane region" description="Helical" evidence="5">
    <location>
        <begin position="421"/>
        <end position="445"/>
    </location>
</feature>
<evidence type="ECO:0000313" key="8">
    <source>
        <dbReference type="Proteomes" id="UP000035159"/>
    </source>
</evidence>
<dbReference type="KEGG" id="kpf:IX53_00965"/>
<dbReference type="AlphaFoldDB" id="A0A0G2Z4T5"/>
<reference evidence="7 8" key="1">
    <citation type="submission" date="2015-04" db="EMBL/GenBank/DDBJ databases">
        <title>Complete Genome Sequence of Kosmotoga pacifica SLHLJ1.</title>
        <authorList>
            <person name="Jiang L.J."/>
            <person name="Shao Z.Z."/>
            <person name="Jebbar M."/>
        </authorList>
    </citation>
    <scope>NUCLEOTIDE SEQUENCE [LARGE SCALE GENOMIC DNA]</scope>
    <source>
        <strain evidence="7 8">SLHLJ1</strain>
    </source>
</reference>
<feature type="transmembrane region" description="Helical" evidence="5">
    <location>
        <begin position="148"/>
        <end position="171"/>
    </location>
</feature>
<dbReference type="EMBL" id="CP011232">
    <property type="protein sequence ID" value="AKI96625.1"/>
    <property type="molecule type" value="Genomic_DNA"/>
</dbReference>
<feature type="transmembrane region" description="Helical" evidence="5">
    <location>
        <begin position="6"/>
        <end position="24"/>
    </location>
</feature>
<keyword evidence="4 5" id="KW-0472">Membrane</keyword>
<dbReference type="GO" id="GO:0016020">
    <property type="term" value="C:membrane"/>
    <property type="evidence" value="ECO:0007669"/>
    <property type="project" value="UniProtKB-SubCell"/>
</dbReference>
<evidence type="ECO:0000313" key="7">
    <source>
        <dbReference type="EMBL" id="AKI96625.1"/>
    </source>
</evidence>
<protein>
    <recommendedName>
        <fullName evidence="6">O-antigen ligase-related domain-containing protein</fullName>
    </recommendedName>
</protein>
<dbReference type="InterPro" id="IPR051533">
    <property type="entry name" value="WaaL-like"/>
</dbReference>
<feature type="transmembrane region" description="Helical" evidence="5">
    <location>
        <begin position="56"/>
        <end position="73"/>
    </location>
</feature>
<feature type="transmembrane region" description="Helical" evidence="5">
    <location>
        <begin position="395"/>
        <end position="415"/>
    </location>
</feature>
<dbReference type="Proteomes" id="UP000035159">
    <property type="component" value="Chromosome"/>
</dbReference>
<feature type="transmembrane region" description="Helical" evidence="5">
    <location>
        <begin position="246"/>
        <end position="263"/>
    </location>
</feature>
<comment type="subcellular location">
    <subcellularLocation>
        <location evidence="1">Membrane</location>
        <topology evidence="1">Multi-pass membrane protein</topology>
    </subcellularLocation>
</comment>
<evidence type="ECO:0000256" key="1">
    <source>
        <dbReference type="ARBA" id="ARBA00004141"/>
    </source>
</evidence>
<feature type="transmembrane region" description="Helical" evidence="5">
    <location>
        <begin position="31"/>
        <end position="50"/>
    </location>
</feature>
<name>A0A0G2Z4T5_9BACT</name>
<dbReference type="PANTHER" id="PTHR37422">
    <property type="entry name" value="TEICHURONIC ACID BIOSYNTHESIS PROTEIN TUAE"/>
    <property type="match status" value="1"/>
</dbReference>
<keyword evidence="2 5" id="KW-0812">Transmembrane</keyword>
<evidence type="ECO:0000259" key="6">
    <source>
        <dbReference type="Pfam" id="PF04932"/>
    </source>
</evidence>
<evidence type="ECO:0000256" key="2">
    <source>
        <dbReference type="ARBA" id="ARBA00022692"/>
    </source>
</evidence>
<dbReference type="STRING" id="1330330.IX53_00965"/>
<evidence type="ECO:0000256" key="5">
    <source>
        <dbReference type="SAM" id="Phobius"/>
    </source>
</evidence>
<dbReference type="PANTHER" id="PTHR37422:SF13">
    <property type="entry name" value="LIPOPOLYSACCHARIDE BIOSYNTHESIS PROTEIN PA4999-RELATED"/>
    <property type="match status" value="1"/>
</dbReference>
<feature type="domain" description="O-antigen ligase-related" evidence="6">
    <location>
        <begin position="229"/>
        <end position="375"/>
    </location>
</feature>
<feature type="transmembrane region" description="Helical" evidence="5">
    <location>
        <begin position="223"/>
        <end position="240"/>
    </location>
</feature>
<keyword evidence="3 5" id="KW-1133">Transmembrane helix</keyword>
<feature type="transmembrane region" description="Helical" evidence="5">
    <location>
        <begin position="270"/>
        <end position="292"/>
    </location>
</feature>
<sequence length="455" mass="51784">MSDIIQNDLLKAFIAISFITFLIIKRKTWEEMVLGSTLVLLGLVNGYNFIPGMKNIRLGELLLIIVFFWYLVFRKIYFNKKLTTFFVVLFSTYLVSIFLNLELITFEPQALFFNLAGLFLISLPFITIYSVQAILIETFNKFDLAMYLALRNMVFYIIIAVSFSETIIALTDYKLGFFSRLVLKGTSSSSVGASRLGNFLALSLIIIEAIIIHKRIEKKSKGILLVLSLALFTNSFGVFATFSRSAWINWGVGSLVLALMSKFRVKIKLFYIILLLILIVHFITGGQLFLMISKAFSVNNPGVYLFSRFYIWKDVLSIYKNNPTKIFEGIGVGNYYLISNVYENTKRGLVRIGSSHNQYLDIMNSSGILGLFVFVGLLIWFLQKGKIMRDTFIKNIYYASILGFAASSFFGDFIIHDPRNAGFLAFTSLGYFWVILGIGLSQLYVERALTARNHI</sequence>
<dbReference type="Pfam" id="PF04932">
    <property type="entry name" value="Wzy_C"/>
    <property type="match status" value="1"/>
</dbReference>
<evidence type="ECO:0000256" key="4">
    <source>
        <dbReference type="ARBA" id="ARBA00023136"/>
    </source>
</evidence>
<organism evidence="7 8">
    <name type="scientific">Kosmotoga pacifica</name>
    <dbReference type="NCBI Taxonomy" id="1330330"/>
    <lineage>
        <taxon>Bacteria</taxon>
        <taxon>Thermotogati</taxon>
        <taxon>Thermotogota</taxon>
        <taxon>Thermotogae</taxon>
        <taxon>Kosmotogales</taxon>
        <taxon>Kosmotogaceae</taxon>
        <taxon>Kosmotoga</taxon>
    </lineage>
</organism>
<feature type="transmembrane region" description="Helical" evidence="5">
    <location>
        <begin position="112"/>
        <end position="136"/>
    </location>
</feature>
<feature type="transmembrane region" description="Helical" evidence="5">
    <location>
        <begin position="191"/>
        <end position="211"/>
    </location>
</feature>
<accession>A0A0G2Z4T5</accession>
<gene>
    <name evidence="7" type="ORF">IX53_00965</name>
</gene>
<proteinExistence type="predicted"/>
<dbReference type="PATRIC" id="fig|1330330.3.peg.189"/>
<feature type="transmembrane region" description="Helical" evidence="5">
    <location>
        <begin position="85"/>
        <end position="106"/>
    </location>
</feature>